<dbReference type="InterPro" id="IPR035595">
    <property type="entry name" value="UDP_glycos_trans_CS"/>
</dbReference>
<dbReference type="PROSITE" id="PS00375">
    <property type="entry name" value="UDPGT"/>
    <property type="match status" value="1"/>
</dbReference>
<evidence type="ECO:0000256" key="1">
    <source>
        <dbReference type="ARBA" id="ARBA00009995"/>
    </source>
</evidence>
<dbReference type="InterPro" id="IPR002213">
    <property type="entry name" value="UDP_glucos_trans"/>
</dbReference>
<feature type="domain" description="Glycosyltransferase N-terminal" evidence="6">
    <location>
        <begin position="15"/>
        <end position="157"/>
    </location>
</feature>
<dbReference type="Pfam" id="PF00201">
    <property type="entry name" value="UDPGT"/>
    <property type="match status" value="1"/>
</dbReference>
<sequence>MHSLSETDQICKPHVVCLPFPSQGHINPMLKLAILLHSKGFHITFVNTEYNHRRLLKSRGPNSLDGFLDFHFETIPDGLLSSDQSAADATQDIPSLCDSTRKNCLAPFQRLLLKLNGYINSADFPNPVSCIISDSLMSFAVVAAKEIGVPCVCFRTTSAVSFLGNKYLPDLIQKGIIPLKDPTYLTNGYLDATLDWIPTMKSVPLKDFSPFTRLTDTNDLMLNFIMEQAELASKSSAIIFNTFDELEGNVLDALSTMSCPPIYAVGPLQSLINQLLENSLKSIGANLWEEDFECLHWLRSKPTNSVVYVNFGSITVLNAQQLLEFAWGLANSKKNFLWIIRSDAIVGGRNITLPPEFVEETKERGFIARWCPQERVLNHPSIGAFLTHCGWNSVIESLAGGVPMICWPVFADQHINCRFACTEWGVGLKIDASVNRDGVEKVVSEVIDGEKGMKMKNKAVEWKKKAEEAIYAVDGSSYMNLDKLVNEVLLNKP</sequence>
<keyword evidence="8" id="KW-1185">Reference proteome</keyword>
<dbReference type="CDD" id="cd03784">
    <property type="entry name" value="GT1_Gtf-like"/>
    <property type="match status" value="1"/>
</dbReference>
<dbReference type="FunFam" id="3.40.50.2000:FF:000055">
    <property type="entry name" value="Glycosyltransferase"/>
    <property type="match status" value="1"/>
</dbReference>
<dbReference type="InterPro" id="IPR058980">
    <property type="entry name" value="Glyco_transf_N"/>
</dbReference>
<evidence type="ECO:0000256" key="4">
    <source>
        <dbReference type="RuleBase" id="RU003718"/>
    </source>
</evidence>
<keyword evidence="4" id="KW-0328">Glycosyltransferase</keyword>
<dbReference type="EC" id="2.4.1.-" evidence="5"/>
<dbReference type="Proteomes" id="UP001630127">
    <property type="component" value="Unassembled WGS sequence"/>
</dbReference>
<reference evidence="7 8" key="1">
    <citation type="submission" date="2024-11" db="EMBL/GenBank/DDBJ databases">
        <title>A near-complete genome assembly of Cinchona calisaya.</title>
        <authorList>
            <person name="Lian D.C."/>
            <person name="Zhao X.W."/>
            <person name="Wei L."/>
        </authorList>
    </citation>
    <scope>NUCLEOTIDE SEQUENCE [LARGE SCALE GENOMIC DNA]</scope>
    <source>
        <tissue evidence="7">Nenye</tissue>
    </source>
</reference>
<dbReference type="GO" id="GO:0035251">
    <property type="term" value="F:UDP-glucosyltransferase activity"/>
    <property type="evidence" value="ECO:0007669"/>
    <property type="project" value="UniProtKB-ARBA"/>
</dbReference>
<evidence type="ECO:0000313" key="8">
    <source>
        <dbReference type="Proteomes" id="UP001630127"/>
    </source>
</evidence>
<protein>
    <recommendedName>
        <fullName evidence="5">Glycosyltransferase</fullName>
        <ecNumber evidence="5">2.4.1.-</ecNumber>
    </recommendedName>
</protein>
<dbReference type="SUPFAM" id="SSF53756">
    <property type="entry name" value="UDP-Glycosyltransferase/glycogen phosphorylase"/>
    <property type="match status" value="1"/>
</dbReference>
<evidence type="ECO:0000256" key="5">
    <source>
        <dbReference type="RuleBase" id="RU362057"/>
    </source>
</evidence>
<evidence type="ECO:0000313" key="7">
    <source>
        <dbReference type="EMBL" id="KAL3538669.1"/>
    </source>
</evidence>
<name>A0ABD3B6G9_9GENT</name>
<evidence type="ECO:0000259" key="6">
    <source>
        <dbReference type="Pfam" id="PF26168"/>
    </source>
</evidence>
<comment type="similarity">
    <text evidence="1 4">Belongs to the UDP-glycosyltransferase family.</text>
</comment>
<dbReference type="EMBL" id="JBJUIK010000001">
    <property type="protein sequence ID" value="KAL3538669.1"/>
    <property type="molecule type" value="Genomic_DNA"/>
</dbReference>
<comment type="caution">
    <text evidence="7">The sequence shown here is derived from an EMBL/GenBank/DDBJ whole genome shotgun (WGS) entry which is preliminary data.</text>
</comment>
<dbReference type="PANTHER" id="PTHR11926:SF1445">
    <property type="entry name" value="GLYCOSYLTRANSFERASE"/>
    <property type="match status" value="1"/>
</dbReference>
<keyword evidence="2 4" id="KW-0808">Transferase</keyword>
<dbReference type="Gene3D" id="3.40.50.2000">
    <property type="entry name" value="Glycogen Phosphorylase B"/>
    <property type="match status" value="2"/>
</dbReference>
<evidence type="ECO:0000256" key="3">
    <source>
        <dbReference type="ARBA" id="ARBA00051003"/>
    </source>
</evidence>
<dbReference type="AlphaFoldDB" id="A0ABD3B6G9"/>
<organism evidence="7 8">
    <name type="scientific">Cinchona calisaya</name>
    <dbReference type="NCBI Taxonomy" id="153742"/>
    <lineage>
        <taxon>Eukaryota</taxon>
        <taxon>Viridiplantae</taxon>
        <taxon>Streptophyta</taxon>
        <taxon>Embryophyta</taxon>
        <taxon>Tracheophyta</taxon>
        <taxon>Spermatophyta</taxon>
        <taxon>Magnoliopsida</taxon>
        <taxon>eudicotyledons</taxon>
        <taxon>Gunneridae</taxon>
        <taxon>Pentapetalae</taxon>
        <taxon>asterids</taxon>
        <taxon>lamiids</taxon>
        <taxon>Gentianales</taxon>
        <taxon>Rubiaceae</taxon>
        <taxon>Cinchonoideae</taxon>
        <taxon>Cinchoneae</taxon>
        <taxon>Cinchona</taxon>
    </lineage>
</organism>
<gene>
    <name evidence="7" type="ORF">ACH5RR_002035</name>
</gene>
<dbReference type="Pfam" id="PF26168">
    <property type="entry name" value="Glyco_transf_N"/>
    <property type="match status" value="1"/>
</dbReference>
<evidence type="ECO:0000256" key="2">
    <source>
        <dbReference type="ARBA" id="ARBA00022679"/>
    </source>
</evidence>
<accession>A0ABD3B6G9</accession>
<dbReference type="FunFam" id="3.40.50.2000:FF:000027">
    <property type="entry name" value="Glycosyltransferase"/>
    <property type="match status" value="1"/>
</dbReference>
<proteinExistence type="inferred from homology"/>
<comment type="catalytic activity">
    <reaction evidence="3">
        <text>7-deoxyloganetin + UDP-alpha-D-glucose = 7-deoxyloganin + UDP + H(+)</text>
        <dbReference type="Rhea" id="RHEA:39899"/>
        <dbReference type="ChEBI" id="CHEBI:15378"/>
        <dbReference type="ChEBI" id="CHEBI:18370"/>
        <dbReference type="ChEBI" id="CHEBI:58223"/>
        <dbReference type="ChEBI" id="CHEBI:58885"/>
        <dbReference type="ChEBI" id="CHEBI:76849"/>
        <dbReference type="EC" id="2.4.1.324"/>
    </reaction>
</comment>
<dbReference type="PANTHER" id="PTHR11926">
    <property type="entry name" value="GLUCOSYL/GLUCURONOSYL TRANSFERASES"/>
    <property type="match status" value="1"/>
</dbReference>